<dbReference type="SUPFAM" id="SSF55464">
    <property type="entry name" value="Origin of replication-binding domain, RBD-like"/>
    <property type="match status" value="1"/>
</dbReference>
<dbReference type="Pfam" id="PF08751">
    <property type="entry name" value="TrwC"/>
    <property type="match status" value="1"/>
</dbReference>
<name>A0A1M6WTI2_9ACTN</name>
<dbReference type="EMBL" id="FQZK01000050">
    <property type="protein sequence ID" value="SHK96845.1"/>
    <property type="molecule type" value="Genomic_DNA"/>
</dbReference>
<dbReference type="Gene3D" id="2.30.30.940">
    <property type="match status" value="1"/>
</dbReference>
<feature type="region of interest" description="Disordered" evidence="2">
    <location>
        <begin position="365"/>
        <end position="439"/>
    </location>
</feature>
<dbReference type="Gene3D" id="3.40.50.300">
    <property type="entry name" value="P-loop containing nucleotide triphosphate hydrolases"/>
    <property type="match status" value="2"/>
</dbReference>
<evidence type="ECO:0000313" key="4">
    <source>
        <dbReference type="EMBL" id="SHK96845.1"/>
    </source>
</evidence>
<feature type="region of interest" description="Disordered" evidence="2">
    <location>
        <begin position="1241"/>
        <end position="1286"/>
    </location>
</feature>
<evidence type="ECO:0000256" key="2">
    <source>
        <dbReference type="SAM" id="MobiDB-lite"/>
    </source>
</evidence>
<feature type="compositionally biased region" description="Basic and acidic residues" evidence="2">
    <location>
        <begin position="396"/>
        <end position="422"/>
    </location>
</feature>
<feature type="region of interest" description="Disordered" evidence="2">
    <location>
        <begin position="991"/>
        <end position="1049"/>
    </location>
</feature>
<dbReference type="InterPro" id="IPR014862">
    <property type="entry name" value="TrwC"/>
</dbReference>
<sequence>MAMATPIHDAAQADYRLAQQCGADAMTAESVAVSYRLDSGSRPIERIGGGWAEFGLEAGTHLEDAAAVEGIRRVMTGRDPHSHRRLVKPKLAVHPKAKLSPQPLLDAVKAACLEREITPQELLADPWALKRAARLVRGMRRDGDHRAAVGDLERVAAAAGVDLEAVYTAAGQATELATAEEHREERVQVGVMGYDVTFDRPKGISVLQALADPEVAARMEALHLEAVRESVAALERWTAYGMAGHHGDGKSAERVATSGFLATMTVHRTARPVDDRAPGDPHLHTHVMIANMAKGADGRWRTVAAGGRDLMRHVPAVGELYRALEREKLTRELGLAFERDAATGRWDVVGIPPDLKSAFSRRQRQVRAAAGHGATPAQGRAAARATARAKTASTPESERESWHTRALEAGHRPRQVVDRALGREPGAPGAARRPPKPLPWEPSEVAAAVWDPETGVTAHTKVVTRAKVMAHIAGALRGGLADAAALEELTDHVLAHELAVALPAAGPVHMSHADRYTSVDIPAAERTILEAARGRRGAGAARVPVVRAAHALRSWQRQKGFALSAEQHRVVTRLIGDGHGIDAVLGVAGAGKTTIMSAARTAWETAGYRVEGAAVAAVAAAGLRAEAGITSRTVASWRRRIEDGPGLDGVHVLVLDEAAMVGDRNLALLTREAGRTGTKLVLVGDPLQLRSVAAGGSFTRVHEAVDGLTLSENRRQRREVDQAALATWRTGARRSALALWGEHGLVHATADAATAHDRMAAAWWKDRQAYLDSDGHDAVERLLMVATTNRDVGELNERARAAARAGGLLQGPEVSFPTAAGERLALAAGDQVRVRANDYRSRSSDDPDVLNGFRGLVREVDPERGALVQWRREDHLEQAWIGPEALKRGDLSHGYAITIAAAQGVTVDRCHVYGLGADAHGLYAGMSRAKERTDLYLPALEVEKEEVRRRLGEARTDAERCVRVISAYADTLTADPPGLVLDELEKAAPPLREVVPARPEPEREPVRQAERAPAEQAATPQAREAEHGQDQEHEKVRGAERGADREDLDLTPWRPLSEADARAGRGPAARAVAEEVAAARQRAQELKQALPDLQVRVSQAREYAQQGTLRLLMDGTTPKAAREQAAERQQEFGQARNGIVEAEHQAKTLWQRARETDFRQALKDAERHREEERAEHERRHAEMLGTAYALTREEIGALERKDRDQLVRRHAIEATAIGYRSEPDTRIEMTPAEQRQLAWEELPEEVRAERTAEKELIAEAQAQAEHARQPQNSHQAPEHRGPTRGL</sequence>
<keyword evidence="1" id="KW-0175">Coiled coil</keyword>
<feature type="compositionally biased region" description="Basic and acidic residues" evidence="2">
    <location>
        <begin position="1023"/>
        <end position="1045"/>
    </location>
</feature>
<feature type="compositionally biased region" description="Basic and acidic residues" evidence="2">
    <location>
        <begin position="1244"/>
        <end position="1257"/>
    </location>
</feature>
<dbReference type="STRING" id="758803.SAMN05421803_1507"/>
<evidence type="ECO:0000256" key="1">
    <source>
        <dbReference type="SAM" id="Coils"/>
    </source>
</evidence>
<dbReference type="NCBIfam" id="NF041492">
    <property type="entry name" value="MobF"/>
    <property type="match status" value="1"/>
</dbReference>
<reference evidence="4 5" key="1">
    <citation type="submission" date="2016-11" db="EMBL/GenBank/DDBJ databases">
        <authorList>
            <person name="Jaros S."/>
            <person name="Januszkiewicz K."/>
            <person name="Wedrychowicz H."/>
        </authorList>
    </citation>
    <scope>NUCLEOTIDE SEQUENCE [LARGE SCALE GENOMIC DNA]</scope>
    <source>
        <strain evidence="4 5">CGMCC 4.5723</strain>
    </source>
</reference>
<feature type="coiled-coil region" evidence="1">
    <location>
        <begin position="1069"/>
        <end position="1096"/>
    </location>
</feature>
<feature type="compositionally biased region" description="Basic and acidic residues" evidence="2">
    <location>
        <begin position="1276"/>
        <end position="1286"/>
    </location>
</feature>
<dbReference type="SUPFAM" id="SSF52540">
    <property type="entry name" value="P-loop containing nucleoside triphosphate hydrolases"/>
    <property type="match status" value="2"/>
</dbReference>
<evidence type="ECO:0000313" key="5">
    <source>
        <dbReference type="Proteomes" id="UP000184452"/>
    </source>
</evidence>
<dbReference type="Pfam" id="PF13604">
    <property type="entry name" value="AAA_30"/>
    <property type="match status" value="1"/>
</dbReference>
<feature type="compositionally biased region" description="Low complexity" evidence="2">
    <location>
        <begin position="423"/>
        <end position="432"/>
    </location>
</feature>
<feature type="coiled-coil region" evidence="1">
    <location>
        <begin position="1155"/>
        <end position="1182"/>
    </location>
</feature>
<dbReference type="InterPro" id="IPR027417">
    <property type="entry name" value="P-loop_NTPase"/>
</dbReference>
<accession>A0A1M6WTI2</accession>
<evidence type="ECO:0000259" key="3">
    <source>
        <dbReference type="Pfam" id="PF08751"/>
    </source>
</evidence>
<keyword evidence="5" id="KW-1185">Reference proteome</keyword>
<feature type="domain" description="TrwC relaxase" evidence="3">
    <location>
        <begin position="27"/>
        <end position="407"/>
    </location>
</feature>
<proteinExistence type="predicted"/>
<feature type="compositionally biased region" description="Basic and acidic residues" evidence="2">
    <location>
        <begin position="999"/>
        <end position="1013"/>
    </location>
</feature>
<organism evidence="4 5">
    <name type="scientific">Nocardiopsis flavescens</name>
    <dbReference type="NCBI Taxonomy" id="758803"/>
    <lineage>
        <taxon>Bacteria</taxon>
        <taxon>Bacillati</taxon>
        <taxon>Actinomycetota</taxon>
        <taxon>Actinomycetes</taxon>
        <taxon>Streptosporangiales</taxon>
        <taxon>Nocardiopsidaceae</taxon>
        <taxon>Nocardiopsis</taxon>
    </lineage>
</organism>
<dbReference type="CDD" id="cd18809">
    <property type="entry name" value="SF1_C_RecD"/>
    <property type="match status" value="1"/>
</dbReference>
<gene>
    <name evidence="4" type="ORF">SAMN05421803_1507</name>
</gene>
<protein>
    <submittedName>
        <fullName evidence="4">Conjugative relaxase domain-containing protein, TrwC/TraI family</fullName>
    </submittedName>
</protein>
<dbReference type="Proteomes" id="UP000184452">
    <property type="component" value="Unassembled WGS sequence"/>
</dbReference>
<feature type="compositionally biased region" description="Low complexity" evidence="2">
    <location>
        <begin position="374"/>
        <end position="392"/>
    </location>
</feature>